<accession>A0ABV5LU69</accession>
<protein>
    <recommendedName>
        <fullName evidence="4">PknH-like protein</fullName>
    </recommendedName>
</protein>
<keyword evidence="1" id="KW-0472">Membrane</keyword>
<organism evidence="2 3">
    <name type="scientific">Kineococcus gynurae</name>
    <dbReference type="NCBI Taxonomy" id="452979"/>
    <lineage>
        <taxon>Bacteria</taxon>
        <taxon>Bacillati</taxon>
        <taxon>Actinomycetota</taxon>
        <taxon>Actinomycetes</taxon>
        <taxon>Kineosporiales</taxon>
        <taxon>Kineosporiaceae</taxon>
        <taxon>Kineococcus</taxon>
    </lineage>
</organism>
<keyword evidence="1" id="KW-1133">Transmembrane helix</keyword>
<evidence type="ECO:0008006" key="4">
    <source>
        <dbReference type="Google" id="ProtNLM"/>
    </source>
</evidence>
<evidence type="ECO:0000313" key="2">
    <source>
        <dbReference type="EMBL" id="MFB9377643.1"/>
    </source>
</evidence>
<reference evidence="2 3" key="1">
    <citation type="submission" date="2024-09" db="EMBL/GenBank/DDBJ databases">
        <authorList>
            <person name="Sun Q."/>
            <person name="Mori K."/>
        </authorList>
    </citation>
    <scope>NUCLEOTIDE SEQUENCE [LARGE SCALE GENOMIC DNA]</scope>
    <source>
        <strain evidence="2 3">TISTR 1856</strain>
    </source>
</reference>
<feature type="transmembrane region" description="Helical" evidence="1">
    <location>
        <begin position="50"/>
        <end position="73"/>
    </location>
</feature>
<evidence type="ECO:0000256" key="1">
    <source>
        <dbReference type="SAM" id="Phobius"/>
    </source>
</evidence>
<comment type="caution">
    <text evidence="2">The sequence shown here is derived from an EMBL/GenBank/DDBJ whole genome shotgun (WGS) entry which is preliminary data.</text>
</comment>
<dbReference type="EMBL" id="JBHMDM010000005">
    <property type="protein sequence ID" value="MFB9377643.1"/>
    <property type="molecule type" value="Genomic_DNA"/>
</dbReference>
<sequence>MPDRKETSDPVAALLLDALDQEVRRGPVDVTLLAGGASARLRRRQRIRRVRVVAVALTTVTGVAMLSLLGPAWPGSTVSTIADRGLADRTSRPTSTSVATDPVDPVSLPVRYAIPDLTRALAVLPPDKTLSGGSEQRRQESALSGPVACLQDWSAPSPSIAGRSFQWFAGTTPEHVADLSVTGWPEGTGRVIFDEAVAGDLQCRVTGELSRQDVTVAGADQSWVVTSDLGPSAGVVGAARVGDLIVSAALRAPTVSEAAARTDELVTLLDAAVTDLRASDLAAVRSQGEG</sequence>
<dbReference type="Proteomes" id="UP001589748">
    <property type="component" value="Unassembled WGS sequence"/>
</dbReference>
<keyword evidence="1" id="KW-0812">Transmembrane</keyword>
<dbReference type="RefSeq" id="WP_380138773.1">
    <property type="nucleotide sequence ID" value="NZ_JBHLUI010000010.1"/>
</dbReference>
<keyword evidence="3" id="KW-1185">Reference proteome</keyword>
<evidence type="ECO:0000313" key="3">
    <source>
        <dbReference type="Proteomes" id="UP001589748"/>
    </source>
</evidence>
<gene>
    <name evidence="2" type="ORF">ACFFVI_11765</name>
</gene>
<name>A0ABV5LU69_9ACTN</name>
<proteinExistence type="predicted"/>